<evidence type="ECO:0000313" key="3">
    <source>
        <dbReference type="Proteomes" id="UP001223390"/>
    </source>
</evidence>
<protein>
    <submittedName>
        <fullName evidence="2">Uncharacterized protein</fullName>
    </submittedName>
</protein>
<gene>
    <name evidence="2" type="ORF">QEZ40_005356</name>
</gene>
<comment type="caution">
    <text evidence="2">The sequence shown here is derived from an EMBL/GenBank/DDBJ whole genome shotgun (WGS) entry which is preliminary data.</text>
</comment>
<reference evidence="2 3" key="1">
    <citation type="submission" date="2023-05" db="EMBL/GenBank/DDBJ databases">
        <title>Sequencing and Assembly of Streptomyces sp. NP73.</title>
        <authorList>
            <person name="Konwar A.N."/>
            <person name="Saikia K."/>
            <person name="Thakur D."/>
        </authorList>
    </citation>
    <scope>NUCLEOTIDE SEQUENCE [LARGE SCALE GENOMIC DNA]</scope>
    <source>
        <strain evidence="2 3">NP73</strain>
    </source>
</reference>
<accession>A0ABT7GPI9</accession>
<evidence type="ECO:0000313" key="2">
    <source>
        <dbReference type="EMBL" id="MDK9495226.1"/>
    </source>
</evidence>
<feature type="transmembrane region" description="Helical" evidence="1">
    <location>
        <begin position="61"/>
        <end position="82"/>
    </location>
</feature>
<organism evidence="2 3">
    <name type="scientific">Streptomyces katrae</name>
    <dbReference type="NCBI Taxonomy" id="68223"/>
    <lineage>
        <taxon>Bacteria</taxon>
        <taxon>Bacillati</taxon>
        <taxon>Actinomycetota</taxon>
        <taxon>Actinomycetes</taxon>
        <taxon>Kitasatosporales</taxon>
        <taxon>Streptomycetaceae</taxon>
        <taxon>Streptomyces</taxon>
    </lineage>
</organism>
<keyword evidence="1" id="KW-0812">Transmembrane</keyword>
<evidence type="ECO:0000256" key="1">
    <source>
        <dbReference type="SAM" id="Phobius"/>
    </source>
</evidence>
<sequence>MSLAFFLLTLGTISLVAGIALAFNIRDAAGAATRYAAANAELAMHARGDLGTPKRVMSKQVYRYLGAVLALAGLVLTLGGLLELAF</sequence>
<keyword evidence="1" id="KW-0472">Membrane</keyword>
<name>A0ABT7GPI9_9ACTN</name>
<proteinExistence type="predicted"/>
<dbReference type="RefSeq" id="WP_285340894.1">
    <property type="nucleotide sequence ID" value="NZ_JASITI010000005.1"/>
</dbReference>
<dbReference type="Proteomes" id="UP001223390">
    <property type="component" value="Unassembled WGS sequence"/>
</dbReference>
<dbReference type="EMBL" id="JASITI010000005">
    <property type="protein sequence ID" value="MDK9495226.1"/>
    <property type="molecule type" value="Genomic_DNA"/>
</dbReference>
<keyword evidence="1" id="KW-1133">Transmembrane helix</keyword>
<keyword evidence="3" id="KW-1185">Reference proteome</keyword>